<evidence type="ECO:0000256" key="3">
    <source>
        <dbReference type="ARBA" id="ARBA00022801"/>
    </source>
</evidence>
<evidence type="ECO:0000256" key="5">
    <source>
        <dbReference type="PIRNR" id="PIRNR026534"/>
    </source>
</evidence>
<comment type="pathway">
    <text evidence="1 5">Glycan metabolism; L-arabinan degradation.</text>
</comment>
<organism evidence="10 11">
    <name type="scientific">Pontibacter diazotrophicus</name>
    <dbReference type="NCBI Taxonomy" id="1400979"/>
    <lineage>
        <taxon>Bacteria</taxon>
        <taxon>Pseudomonadati</taxon>
        <taxon>Bacteroidota</taxon>
        <taxon>Cytophagia</taxon>
        <taxon>Cytophagales</taxon>
        <taxon>Hymenobacteraceae</taxon>
        <taxon>Pontibacter</taxon>
    </lineage>
</organism>
<dbReference type="GO" id="GO:0031222">
    <property type="term" value="P:arabinan catabolic process"/>
    <property type="evidence" value="ECO:0007669"/>
    <property type="project" value="UniProtKB-UniPathway"/>
</dbReference>
<dbReference type="PIRSF" id="PIRSF026534">
    <property type="entry name" value="Endo_alpha-L-arabinosidase"/>
    <property type="match status" value="1"/>
</dbReference>
<dbReference type="PANTHER" id="PTHR43301:SF3">
    <property type="entry name" value="ARABINAN ENDO-1,5-ALPHA-L-ARABINOSIDASE A-RELATED"/>
    <property type="match status" value="1"/>
</dbReference>
<dbReference type="UniPathway" id="UPA00667"/>
<evidence type="ECO:0000256" key="8">
    <source>
        <dbReference type="PIRSR" id="PIRSR026534-3"/>
    </source>
</evidence>
<evidence type="ECO:0000256" key="9">
    <source>
        <dbReference type="SAM" id="SignalP"/>
    </source>
</evidence>
<feature type="signal peptide" evidence="9">
    <location>
        <begin position="1"/>
        <end position="29"/>
    </location>
</feature>
<keyword evidence="9" id="KW-0732">Signal</keyword>
<dbReference type="Proteomes" id="UP000256708">
    <property type="component" value="Unassembled WGS sequence"/>
</dbReference>
<dbReference type="OrthoDB" id="9801455at2"/>
<feature type="active site" description="Proton acceptor" evidence="6">
    <location>
        <position position="41"/>
    </location>
</feature>
<keyword evidence="11" id="KW-1185">Reference proteome</keyword>
<dbReference type="Gene3D" id="2.115.10.20">
    <property type="entry name" value="Glycosyl hydrolase domain, family 43"/>
    <property type="match status" value="1"/>
</dbReference>
<gene>
    <name evidence="10" type="ORF">DXT99_21370</name>
</gene>
<dbReference type="AlphaFoldDB" id="A0A3D8L6V9"/>
<evidence type="ECO:0000256" key="6">
    <source>
        <dbReference type="PIRSR" id="PIRSR026534-1"/>
    </source>
</evidence>
<evidence type="ECO:0000256" key="4">
    <source>
        <dbReference type="ARBA" id="ARBA00023295"/>
    </source>
</evidence>
<accession>A0A3D8L6V9</accession>
<feature type="binding site" evidence="7">
    <location>
        <begin position="158"/>
        <end position="161"/>
    </location>
    <ligand>
        <name>substrate</name>
    </ligand>
</feature>
<dbReference type="InterPro" id="IPR016840">
    <property type="entry name" value="Glyco_hydro_43_endo_a_Ara-ase"/>
</dbReference>
<evidence type="ECO:0000313" key="11">
    <source>
        <dbReference type="Proteomes" id="UP000256708"/>
    </source>
</evidence>
<evidence type="ECO:0000256" key="2">
    <source>
        <dbReference type="ARBA" id="ARBA00009865"/>
    </source>
</evidence>
<protein>
    <submittedName>
        <fullName evidence="10">Arabinan endo-1,5-alpha-L-arabinosidase</fullName>
    </submittedName>
</protein>
<dbReference type="PANTHER" id="PTHR43301">
    <property type="entry name" value="ARABINAN ENDO-1,5-ALPHA-L-ARABINOSIDASE"/>
    <property type="match status" value="1"/>
</dbReference>
<feature type="site" description="Important for substrate recognition" evidence="8">
    <location>
        <position position="295"/>
    </location>
</feature>
<proteinExistence type="inferred from homology"/>
<dbReference type="SUPFAM" id="SSF75005">
    <property type="entry name" value="Arabinanase/levansucrase/invertase"/>
    <property type="match status" value="1"/>
</dbReference>
<evidence type="ECO:0000313" key="10">
    <source>
        <dbReference type="EMBL" id="RDV13053.1"/>
    </source>
</evidence>
<dbReference type="GO" id="GO:0046558">
    <property type="term" value="F:arabinan endo-1,5-alpha-L-arabinosidase activity"/>
    <property type="evidence" value="ECO:0007669"/>
    <property type="project" value="InterPro"/>
</dbReference>
<dbReference type="InterPro" id="IPR023296">
    <property type="entry name" value="Glyco_hydro_beta-prop_sf"/>
</dbReference>
<comment type="caution">
    <text evidence="10">The sequence shown here is derived from an EMBL/GenBank/DDBJ whole genome shotgun (WGS) entry which is preliminary data.</text>
</comment>
<feature type="site" description="Important for catalytic activity, responsible for pKa modulation of the active site Glu and correct orientation of both the proton donor and substrate" evidence="8">
    <location>
        <position position="161"/>
    </location>
</feature>
<comment type="similarity">
    <text evidence="2 5">Belongs to the glycosyl hydrolase 43 family.</text>
</comment>
<name>A0A3D8L6V9_9BACT</name>
<feature type="binding site" evidence="7">
    <location>
        <position position="118"/>
    </location>
    <ligand>
        <name>substrate</name>
    </ligand>
</feature>
<feature type="binding site" evidence="7">
    <location>
        <begin position="178"/>
        <end position="180"/>
    </location>
    <ligand>
        <name>substrate</name>
    </ligand>
</feature>
<dbReference type="InterPro" id="IPR006710">
    <property type="entry name" value="Glyco_hydro_43"/>
</dbReference>
<keyword evidence="3 5" id="KW-0378">Hydrolase</keyword>
<dbReference type="CDD" id="cd18830">
    <property type="entry name" value="GH43_CjArb43A-like"/>
    <property type="match status" value="1"/>
</dbReference>
<reference evidence="11" key="1">
    <citation type="submission" date="2018-08" db="EMBL/GenBank/DDBJ databases">
        <authorList>
            <person name="Liu Z.-W."/>
            <person name="Du Z.-J."/>
        </authorList>
    </citation>
    <scope>NUCLEOTIDE SEQUENCE [LARGE SCALE GENOMIC DNA]</scope>
    <source>
        <strain evidence="11">H4X</strain>
    </source>
</reference>
<dbReference type="EMBL" id="QRGR01000029">
    <property type="protein sequence ID" value="RDV13053.1"/>
    <property type="molecule type" value="Genomic_DNA"/>
</dbReference>
<evidence type="ECO:0000256" key="7">
    <source>
        <dbReference type="PIRSR" id="PIRSR026534-2"/>
    </source>
</evidence>
<dbReference type="InterPro" id="IPR050727">
    <property type="entry name" value="GH43_arabinanases"/>
</dbReference>
<feature type="chain" id="PRO_5017733142" evidence="9">
    <location>
        <begin position="30"/>
        <end position="348"/>
    </location>
</feature>
<feature type="active site" description="Proton donor" evidence="6">
    <location>
        <position position="225"/>
    </location>
</feature>
<evidence type="ECO:0000256" key="1">
    <source>
        <dbReference type="ARBA" id="ARBA00004834"/>
    </source>
</evidence>
<dbReference type="RefSeq" id="WP_115567629.1">
    <property type="nucleotide sequence ID" value="NZ_QRGR01000029.1"/>
</dbReference>
<feature type="binding site" evidence="7">
    <location>
        <position position="41"/>
    </location>
    <ligand>
        <name>substrate</name>
    </ligand>
</feature>
<dbReference type="Pfam" id="PF04616">
    <property type="entry name" value="Glyco_hydro_43"/>
    <property type="match status" value="1"/>
</dbReference>
<sequence length="348" mass="39269">MLYNLKKAGVLRLVVLLAFLLAAVPSAFAQIQQSKQISVHDPVMTKQGNTYYLFATGRGIAVWSSKDMVNWEREKSVFEEAPGWVSNVVPGFRNHIWAPDIANHNGQYYLYYSVSAFGKNTSAIGVATNTTLDSNDPNYKWLDHGIVVQSVPGRDMWNAIDPNLILDEQGQPWLSFGSFWNGLKIVKLKKDLLSVAENPQEWHTVVQRERIDTLDERYAGNGAVEAPFIYKKGNYYYLFASFDYCCRGPESTYKMVVGRSEKVTGPYIDRERKKMTQGGGSLLLEGDSNWHGVGHNSVYDFDGQDYLVFHAYDAADKGKPKLRIEKLSWDKNGWPKVTGGATEARNEK</sequence>
<keyword evidence="4 5" id="KW-0326">Glycosidase</keyword>